<accession>A0ABQ9J6N7</accession>
<keyword evidence="2" id="KW-1185">Reference proteome</keyword>
<dbReference type="Proteomes" id="UP001162164">
    <property type="component" value="Unassembled WGS sequence"/>
</dbReference>
<dbReference type="PANTHER" id="PTHR46273">
    <property type="entry name" value="MYOSUPPRESSIN RECEPTOR 1, ISOFORM B-RELATED"/>
    <property type="match status" value="1"/>
</dbReference>
<dbReference type="Pfam" id="PF10324">
    <property type="entry name" value="7TM_GPCR_Srw"/>
    <property type="match status" value="1"/>
</dbReference>
<dbReference type="Gene3D" id="1.20.1070.10">
    <property type="entry name" value="Rhodopsin 7-helix transmembrane proteins"/>
    <property type="match status" value="1"/>
</dbReference>
<proteinExistence type="predicted"/>
<evidence type="ECO:0000313" key="1">
    <source>
        <dbReference type="EMBL" id="KAJ8973806.1"/>
    </source>
</evidence>
<dbReference type="InterPro" id="IPR053219">
    <property type="entry name" value="GPCR_Dmsr-1"/>
</dbReference>
<sequence>MPSLVQTETLESSVKFVGKNALIKILQEVGDLMDMMALTNSAINFILYCTMSRQFRVTFSEIFKIKQIVKWTKASQTAPEDQGAAETKMSLV</sequence>
<name>A0ABQ9J6N7_9CUCU</name>
<reference evidence="1" key="1">
    <citation type="journal article" date="2023" name="Insect Mol. Biol.">
        <title>Genome sequencing provides insights into the evolution of gene families encoding plant cell wall-degrading enzymes in longhorned beetles.</title>
        <authorList>
            <person name="Shin N.R."/>
            <person name="Okamura Y."/>
            <person name="Kirsch R."/>
            <person name="Pauchet Y."/>
        </authorList>
    </citation>
    <scope>NUCLEOTIDE SEQUENCE</scope>
    <source>
        <strain evidence="1">MMC_N1</strain>
    </source>
</reference>
<evidence type="ECO:0000313" key="2">
    <source>
        <dbReference type="Proteomes" id="UP001162164"/>
    </source>
</evidence>
<comment type="caution">
    <text evidence="1">The sequence shown here is derived from an EMBL/GenBank/DDBJ whole genome shotgun (WGS) entry which is preliminary data.</text>
</comment>
<organism evidence="1 2">
    <name type="scientific">Molorchus minor</name>
    <dbReference type="NCBI Taxonomy" id="1323400"/>
    <lineage>
        <taxon>Eukaryota</taxon>
        <taxon>Metazoa</taxon>
        <taxon>Ecdysozoa</taxon>
        <taxon>Arthropoda</taxon>
        <taxon>Hexapoda</taxon>
        <taxon>Insecta</taxon>
        <taxon>Pterygota</taxon>
        <taxon>Neoptera</taxon>
        <taxon>Endopterygota</taxon>
        <taxon>Coleoptera</taxon>
        <taxon>Polyphaga</taxon>
        <taxon>Cucujiformia</taxon>
        <taxon>Chrysomeloidea</taxon>
        <taxon>Cerambycidae</taxon>
        <taxon>Lamiinae</taxon>
        <taxon>Monochamini</taxon>
        <taxon>Molorchus</taxon>
    </lineage>
</organism>
<dbReference type="SUPFAM" id="SSF81321">
    <property type="entry name" value="Family A G protein-coupled receptor-like"/>
    <property type="match status" value="1"/>
</dbReference>
<gene>
    <name evidence="1" type="ORF">NQ317_013596</name>
</gene>
<dbReference type="InterPro" id="IPR019427">
    <property type="entry name" value="7TM_GPCR_serpentine_rcpt_Srw"/>
</dbReference>
<dbReference type="EMBL" id="JAPWTJ010001109">
    <property type="protein sequence ID" value="KAJ8973806.1"/>
    <property type="molecule type" value="Genomic_DNA"/>
</dbReference>
<protein>
    <submittedName>
        <fullName evidence="1">Uncharacterized protein</fullName>
    </submittedName>
</protein>
<dbReference type="PANTHER" id="PTHR46273:SF4">
    <property type="entry name" value="AT19640P"/>
    <property type="match status" value="1"/>
</dbReference>